<keyword evidence="4" id="KW-1185">Reference proteome</keyword>
<comment type="caution">
    <text evidence="3">The sequence shown here is derived from an EMBL/GenBank/DDBJ whole genome shotgun (WGS) entry which is preliminary data.</text>
</comment>
<reference evidence="3 4" key="1">
    <citation type="journal article" date="2019" name="Int. J. Syst. Evol. Microbiol.">
        <title>The Global Catalogue of Microorganisms (GCM) 10K type strain sequencing project: providing services to taxonomists for standard genome sequencing and annotation.</title>
        <authorList>
            <consortium name="The Broad Institute Genomics Platform"/>
            <consortium name="The Broad Institute Genome Sequencing Center for Infectious Disease"/>
            <person name="Wu L."/>
            <person name="Ma J."/>
        </authorList>
    </citation>
    <scope>NUCLEOTIDE SEQUENCE [LARGE SCALE GENOMIC DNA]</scope>
    <source>
        <strain evidence="3 4">CGMCC 1.15824</strain>
    </source>
</reference>
<dbReference type="SUPFAM" id="SSF88723">
    <property type="entry name" value="PIN domain-like"/>
    <property type="match status" value="1"/>
</dbReference>
<dbReference type="InterPro" id="IPR029060">
    <property type="entry name" value="PIN-like_dom_sf"/>
</dbReference>
<organism evidence="3 4">
    <name type="scientific">Saliphagus infecundisoli</name>
    <dbReference type="NCBI Taxonomy" id="1849069"/>
    <lineage>
        <taxon>Archaea</taxon>
        <taxon>Methanobacteriati</taxon>
        <taxon>Methanobacteriota</taxon>
        <taxon>Stenosarchaea group</taxon>
        <taxon>Halobacteria</taxon>
        <taxon>Halobacteriales</taxon>
        <taxon>Natrialbaceae</taxon>
        <taxon>Saliphagus</taxon>
    </lineage>
</organism>
<evidence type="ECO:0000313" key="3">
    <source>
        <dbReference type="EMBL" id="MFC4990560.1"/>
    </source>
</evidence>
<evidence type="ECO:0000313" key="4">
    <source>
        <dbReference type="Proteomes" id="UP001595925"/>
    </source>
</evidence>
<sequence>MNSAGAGTGTDATDAPSSAPATATDVRATPLFIDTGAFFAYYNDRDEHHDTARALFQAIRSGELVYSPLYTTRFVLTELATLLLYKVDHATATRALETILGGSSFNIVRADPSAFTDAREAFARYDDHAITLVNHLTGVLATERDVEHVFAFDSDFRTLGFTVVPEDTGEP</sequence>
<dbReference type="Pfam" id="PF01850">
    <property type="entry name" value="PIN"/>
    <property type="match status" value="1"/>
</dbReference>
<dbReference type="AlphaFoldDB" id="A0ABD5QLE0"/>
<evidence type="ECO:0000256" key="1">
    <source>
        <dbReference type="SAM" id="MobiDB-lite"/>
    </source>
</evidence>
<feature type="domain" description="PIN" evidence="2">
    <location>
        <begin position="32"/>
        <end position="160"/>
    </location>
</feature>
<feature type="compositionally biased region" description="Low complexity" evidence="1">
    <location>
        <begin position="9"/>
        <end position="21"/>
    </location>
</feature>
<dbReference type="PANTHER" id="PTHR42188:SF1">
    <property type="entry name" value="23S RRNA-SPECIFIC ENDONUCLEASE VAPC20"/>
    <property type="match status" value="1"/>
</dbReference>
<dbReference type="PANTHER" id="PTHR42188">
    <property type="entry name" value="23S RRNA-SPECIFIC ENDONUCLEASE VAPC20"/>
    <property type="match status" value="1"/>
</dbReference>
<dbReference type="Gene3D" id="3.40.50.1010">
    <property type="entry name" value="5'-nuclease"/>
    <property type="match status" value="1"/>
</dbReference>
<gene>
    <name evidence="3" type="ORF">ACFPFO_22995</name>
</gene>
<dbReference type="EMBL" id="JBHSJG010000078">
    <property type="protein sequence ID" value="MFC4990560.1"/>
    <property type="molecule type" value="Genomic_DNA"/>
</dbReference>
<accession>A0ABD5QLE0</accession>
<protein>
    <submittedName>
        <fullName evidence="3">Type II toxin-antitoxin system VapC family toxin</fullName>
    </submittedName>
</protein>
<proteinExistence type="predicted"/>
<feature type="region of interest" description="Disordered" evidence="1">
    <location>
        <begin position="1"/>
        <end position="21"/>
    </location>
</feature>
<name>A0ABD5QLE0_9EURY</name>
<dbReference type="InterPro" id="IPR002716">
    <property type="entry name" value="PIN_dom"/>
</dbReference>
<dbReference type="InterPro" id="IPR039018">
    <property type="entry name" value="VapC20-like"/>
</dbReference>
<evidence type="ECO:0000259" key="2">
    <source>
        <dbReference type="Pfam" id="PF01850"/>
    </source>
</evidence>
<dbReference type="Proteomes" id="UP001595925">
    <property type="component" value="Unassembled WGS sequence"/>
</dbReference>
<dbReference type="RefSeq" id="WP_224830068.1">
    <property type="nucleotide sequence ID" value="NZ_JAIVEF010000036.1"/>
</dbReference>